<dbReference type="AlphaFoldDB" id="A0AAN6X0K7"/>
<organism evidence="1 2">
    <name type="scientific">Podospora australis</name>
    <dbReference type="NCBI Taxonomy" id="1536484"/>
    <lineage>
        <taxon>Eukaryota</taxon>
        <taxon>Fungi</taxon>
        <taxon>Dikarya</taxon>
        <taxon>Ascomycota</taxon>
        <taxon>Pezizomycotina</taxon>
        <taxon>Sordariomycetes</taxon>
        <taxon>Sordariomycetidae</taxon>
        <taxon>Sordariales</taxon>
        <taxon>Podosporaceae</taxon>
        <taxon>Podospora</taxon>
    </lineage>
</organism>
<evidence type="ECO:0000313" key="2">
    <source>
        <dbReference type="Proteomes" id="UP001302126"/>
    </source>
</evidence>
<keyword evidence="2" id="KW-1185">Reference proteome</keyword>
<evidence type="ECO:0000313" key="1">
    <source>
        <dbReference type="EMBL" id="KAK4190670.1"/>
    </source>
</evidence>
<dbReference type="Proteomes" id="UP001302126">
    <property type="component" value="Unassembled WGS sequence"/>
</dbReference>
<reference evidence="1" key="2">
    <citation type="submission" date="2023-05" db="EMBL/GenBank/DDBJ databases">
        <authorList>
            <consortium name="Lawrence Berkeley National Laboratory"/>
            <person name="Steindorff A."/>
            <person name="Hensen N."/>
            <person name="Bonometti L."/>
            <person name="Westerberg I."/>
            <person name="Brannstrom I.O."/>
            <person name="Guillou S."/>
            <person name="Cros-Aarteil S."/>
            <person name="Calhoun S."/>
            <person name="Haridas S."/>
            <person name="Kuo A."/>
            <person name="Mondo S."/>
            <person name="Pangilinan J."/>
            <person name="Riley R."/>
            <person name="Labutti K."/>
            <person name="Andreopoulos B."/>
            <person name="Lipzen A."/>
            <person name="Chen C."/>
            <person name="Yanf M."/>
            <person name="Daum C."/>
            <person name="Ng V."/>
            <person name="Clum A."/>
            <person name="Ohm R."/>
            <person name="Martin F."/>
            <person name="Silar P."/>
            <person name="Natvig D."/>
            <person name="Lalanne C."/>
            <person name="Gautier V."/>
            <person name="Ament-Velasquez S.L."/>
            <person name="Kruys A."/>
            <person name="Hutchinson M.I."/>
            <person name="Powell A.J."/>
            <person name="Barry K."/>
            <person name="Miller A.N."/>
            <person name="Grigoriev I.V."/>
            <person name="Debuchy R."/>
            <person name="Gladieux P."/>
            <person name="Thoren M.H."/>
            <person name="Johannesson H."/>
        </authorList>
    </citation>
    <scope>NUCLEOTIDE SEQUENCE</scope>
    <source>
        <strain evidence="1">PSN309</strain>
    </source>
</reference>
<name>A0AAN6X0K7_9PEZI</name>
<sequence>MSTCDYSVDGRDMLSPVTRRETAVLRSTPRLVSTARAFSQRCLIIAWMIWWNRNRWSWFTWRPVFVAGTGPVKLIPGQHPNFWTGTWDWSIVFDTLDSFHFEPYVGTAADLAMGVGAGEENGRRTLGAGRVSESQGYRPTPLLRAWALSLFDPLVDNINAWLRRGFLITANGVKVGENLAILPSVPDRHRYRTIDSAQASTADITIKDFTRTFGTRFLADARRVDSALPSQAQTTRTALYNCSGEECSTHNSMKATPTASWDVAKDSTPLSIRPLSLPAQFSTS</sequence>
<accession>A0AAN6X0K7</accession>
<gene>
    <name evidence="1" type="ORF">QBC35DRAFT_471564</name>
</gene>
<proteinExistence type="predicted"/>
<comment type="caution">
    <text evidence="1">The sequence shown here is derived from an EMBL/GenBank/DDBJ whole genome shotgun (WGS) entry which is preliminary data.</text>
</comment>
<reference evidence="1" key="1">
    <citation type="journal article" date="2023" name="Mol. Phylogenet. Evol.">
        <title>Genome-scale phylogeny and comparative genomics of the fungal order Sordariales.</title>
        <authorList>
            <person name="Hensen N."/>
            <person name="Bonometti L."/>
            <person name="Westerberg I."/>
            <person name="Brannstrom I.O."/>
            <person name="Guillou S."/>
            <person name="Cros-Aarteil S."/>
            <person name="Calhoun S."/>
            <person name="Haridas S."/>
            <person name="Kuo A."/>
            <person name="Mondo S."/>
            <person name="Pangilinan J."/>
            <person name="Riley R."/>
            <person name="LaButti K."/>
            <person name="Andreopoulos B."/>
            <person name="Lipzen A."/>
            <person name="Chen C."/>
            <person name="Yan M."/>
            <person name="Daum C."/>
            <person name="Ng V."/>
            <person name="Clum A."/>
            <person name="Steindorff A."/>
            <person name="Ohm R.A."/>
            <person name="Martin F."/>
            <person name="Silar P."/>
            <person name="Natvig D.O."/>
            <person name="Lalanne C."/>
            <person name="Gautier V."/>
            <person name="Ament-Velasquez S.L."/>
            <person name="Kruys A."/>
            <person name="Hutchinson M.I."/>
            <person name="Powell A.J."/>
            <person name="Barry K."/>
            <person name="Miller A.N."/>
            <person name="Grigoriev I.V."/>
            <person name="Debuchy R."/>
            <person name="Gladieux P."/>
            <person name="Hiltunen Thoren M."/>
            <person name="Johannesson H."/>
        </authorList>
    </citation>
    <scope>NUCLEOTIDE SEQUENCE</scope>
    <source>
        <strain evidence="1">PSN309</strain>
    </source>
</reference>
<protein>
    <submittedName>
        <fullName evidence="1">Uncharacterized protein</fullName>
    </submittedName>
</protein>
<dbReference type="EMBL" id="MU864364">
    <property type="protein sequence ID" value="KAK4190670.1"/>
    <property type="molecule type" value="Genomic_DNA"/>
</dbReference>